<proteinExistence type="predicted"/>
<sequence length="703" mass="79734">MAPNSGEDASRASKEEPALAGAPEQLAPRMQLGWGATCLCMLVGALVCLAEGAELQAVVHRRWIIVTTINYPTESIRILASMTDWKVLVVADRKTPTDWHLDGVDFLGVDEQLSLGYQLKNNIGYNTYARKNMGYLRAIQLGAEEIYETDDDNEIVSGQLPNLDRGYYVYNGSGRTVVNPYAYFGYPSIWPRGYPLDQIRPEMSAEPFSRVGAKPQILQGLADKDPDVDAIFRLTQPMGINFDKLSPAVVLPEGLMCPFNSQNTLFSKDALWALLIPVTTSFRVCDIWRGYWAQRLLWEIEGNLAFTAPTVNQFRNPHTLMKDFIDEDDLYKRAGELVQFLIAWKPSVGADLPTMMVELAKAMYVAKFWEEGDVGLMRAWVADLQAVGYTFPSVRVKPQPPALQPVNWQMPTPEHWNRYTDVVLVIMFNVAFPGWLEVQKQLRAAYTPLFRQIVYTGFHHQEGFPEEDTWVSCDGGHHGFYMYQCFSNVLQEVKAPASGGYLIIGDDVLLSHCMVKNFNKSMVWFQQDIVPLQIDFMEEAIIKEGQGKMFWVWNVRALEYLNHYLSQVMSVGNRLGKKLRKKLKGDPRKWTFGGVMADAFYVPAKGRMTFAMGAAAFEDSGLSHEAVVPNLLGMITDDTGRVDRFAAEYMTEPGEREYESQHMEEYLTPSGIKNLAFMLHPLKMSNKNTSAHFWQWYAQKYSC</sequence>
<feature type="region of interest" description="Disordered" evidence="1">
    <location>
        <begin position="1"/>
        <end position="20"/>
    </location>
</feature>
<gene>
    <name evidence="2" type="primary">g13530</name>
    <name evidence="2" type="ORF">VP750_LOCUS11980</name>
</gene>
<feature type="compositionally biased region" description="Basic and acidic residues" evidence="1">
    <location>
        <begin position="8"/>
        <end position="17"/>
    </location>
</feature>
<evidence type="ECO:0000313" key="2">
    <source>
        <dbReference type="EMBL" id="CAL5230074.1"/>
    </source>
</evidence>
<dbReference type="PANTHER" id="PTHR31362">
    <property type="entry name" value="GLYCOSYLTRANSFERASE STELLO1-RELATED"/>
    <property type="match status" value="1"/>
</dbReference>
<accession>A0ABP1GD01</accession>
<comment type="caution">
    <text evidence="2">The sequence shown here is derived from an EMBL/GenBank/DDBJ whole genome shotgun (WGS) entry which is preliminary data.</text>
</comment>
<dbReference type="Proteomes" id="UP001497392">
    <property type="component" value="Unassembled WGS sequence"/>
</dbReference>
<dbReference type="InterPro" id="IPR005049">
    <property type="entry name" value="STL-like"/>
</dbReference>
<dbReference type="EMBL" id="CAXHTA020000021">
    <property type="protein sequence ID" value="CAL5230074.1"/>
    <property type="molecule type" value="Genomic_DNA"/>
</dbReference>
<dbReference type="Pfam" id="PF03385">
    <property type="entry name" value="STELLO"/>
    <property type="match status" value="1"/>
</dbReference>
<name>A0ABP1GD01_9CHLO</name>
<evidence type="ECO:0000313" key="3">
    <source>
        <dbReference type="Proteomes" id="UP001497392"/>
    </source>
</evidence>
<keyword evidence="3" id="KW-1185">Reference proteome</keyword>
<organism evidence="2 3">
    <name type="scientific">Coccomyxa viridis</name>
    <dbReference type="NCBI Taxonomy" id="1274662"/>
    <lineage>
        <taxon>Eukaryota</taxon>
        <taxon>Viridiplantae</taxon>
        <taxon>Chlorophyta</taxon>
        <taxon>core chlorophytes</taxon>
        <taxon>Trebouxiophyceae</taxon>
        <taxon>Trebouxiophyceae incertae sedis</taxon>
        <taxon>Coccomyxaceae</taxon>
        <taxon>Coccomyxa</taxon>
    </lineage>
</organism>
<protein>
    <submittedName>
        <fullName evidence="2">G13530 protein</fullName>
    </submittedName>
</protein>
<evidence type="ECO:0000256" key="1">
    <source>
        <dbReference type="SAM" id="MobiDB-lite"/>
    </source>
</evidence>
<reference evidence="2 3" key="1">
    <citation type="submission" date="2024-06" db="EMBL/GenBank/DDBJ databases">
        <authorList>
            <person name="Kraege A."/>
            <person name="Thomma B."/>
        </authorList>
    </citation>
    <scope>NUCLEOTIDE SEQUENCE [LARGE SCALE GENOMIC DNA]</scope>
</reference>
<dbReference type="PANTHER" id="PTHR31362:SF0">
    <property type="entry name" value="EXOSTOSIN DOMAIN-CONTAINING PROTEIN-RELATED"/>
    <property type="match status" value="1"/>
</dbReference>